<dbReference type="SUPFAM" id="SSF54928">
    <property type="entry name" value="RNA-binding domain, RBD"/>
    <property type="match status" value="1"/>
</dbReference>
<evidence type="ECO:0000313" key="2">
    <source>
        <dbReference type="Proteomes" id="UP001219525"/>
    </source>
</evidence>
<proteinExistence type="predicted"/>
<keyword evidence="2" id="KW-1185">Reference proteome</keyword>
<evidence type="ECO:0008006" key="3">
    <source>
        <dbReference type="Google" id="ProtNLM"/>
    </source>
</evidence>
<dbReference type="EMBL" id="JARJCW010000021">
    <property type="protein sequence ID" value="KAJ7213555.1"/>
    <property type="molecule type" value="Genomic_DNA"/>
</dbReference>
<dbReference type="GO" id="GO:0003676">
    <property type="term" value="F:nucleic acid binding"/>
    <property type="evidence" value="ECO:0007669"/>
    <property type="project" value="InterPro"/>
</dbReference>
<name>A0AAD6YHB1_9AGAR</name>
<dbReference type="AlphaFoldDB" id="A0AAD6YHB1"/>
<sequence length="122" mass="13398">MGRRTAGQRVAHLRVEFASAEAANHAIDNGIFVQGKNIRIRKSDDEPRRCARCQAYDGHLANACKAPASVCGRCTADHRTAECLATEKDFSCGNCKVSGHGVVSRECPVFVKEQTRRRARDP</sequence>
<protein>
    <recommendedName>
        <fullName evidence="3">RRM domain-containing protein</fullName>
    </recommendedName>
</protein>
<dbReference type="CDD" id="cd00590">
    <property type="entry name" value="RRM_SF"/>
    <property type="match status" value="1"/>
</dbReference>
<dbReference type="Proteomes" id="UP001219525">
    <property type="component" value="Unassembled WGS sequence"/>
</dbReference>
<feature type="non-terminal residue" evidence="1">
    <location>
        <position position="122"/>
    </location>
</feature>
<gene>
    <name evidence="1" type="ORF">GGX14DRAFT_360934</name>
</gene>
<dbReference type="InterPro" id="IPR035979">
    <property type="entry name" value="RBD_domain_sf"/>
</dbReference>
<reference evidence="1" key="1">
    <citation type="submission" date="2023-03" db="EMBL/GenBank/DDBJ databases">
        <title>Massive genome expansion in bonnet fungi (Mycena s.s.) driven by repeated elements and novel gene families across ecological guilds.</title>
        <authorList>
            <consortium name="Lawrence Berkeley National Laboratory"/>
            <person name="Harder C.B."/>
            <person name="Miyauchi S."/>
            <person name="Viragh M."/>
            <person name="Kuo A."/>
            <person name="Thoen E."/>
            <person name="Andreopoulos B."/>
            <person name="Lu D."/>
            <person name="Skrede I."/>
            <person name="Drula E."/>
            <person name="Henrissat B."/>
            <person name="Morin E."/>
            <person name="Kohler A."/>
            <person name="Barry K."/>
            <person name="LaButti K."/>
            <person name="Morin E."/>
            <person name="Salamov A."/>
            <person name="Lipzen A."/>
            <person name="Mereny Z."/>
            <person name="Hegedus B."/>
            <person name="Baldrian P."/>
            <person name="Stursova M."/>
            <person name="Weitz H."/>
            <person name="Taylor A."/>
            <person name="Grigoriev I.V."/>
            <person name="Nagy L.G."/>
            <person name="Martin F."/>
            <person name="Kauserud H."/>
        </authorList>
    </citation>
    <scope>NUCLEOTIDE SEQUENCE</scope>
    <source>
        <strain evidence="1">9144</strain>
    </source>
</reference>
<organism evidence="1 2">
    <name type="scientific">Mycena pura</name>
    <dbReference type="NCBI Taxonomy" id="153505"/>
    <lineage>
        <taxon>Eukaryota</taxon>
        <taxon>Fungi</taxon>
        <taxon>Dikarya</taxon>
        <taxon>Basidiomycota</taxon>
        <taxon>Agaricomycotina</taxon>
        <taxon>Agaricomycetes</taxon>
        <taxon>Agaricomycetidae</taxon>
        <taxon>Agaricales</taxon>
        <taxon>Marasmiineae</taxon>
        <taxon>Mycenaceae</taxon>
        <taxon>Mycena</taxon>
    </lineage>
</organism>
<comment type="caution">
    <text evidence="1">The sequence shown here is derived from an EMBL/GenBank/DDBJ whole genome shotgun (WGS) entry which is preliminary data.</text>
</comment>
<evidence type="ECO:0000313" key="1">
    <source>
        <dbReference type="EMBL" id="KAJ7213555.1"/>
    </source>
</evidence>
<accession>A0AAD6YHB1</accession>